<gene>
    <name evidence="1" type="ORF">EVAR_318_1</name>
</gene>
<dbReference type="AlphaFoldDB" id="A0A4C1SCI6"/>
<accession>A0A4C1SCI6</accession>
<proteinExistence type="predicted"/>
<dbReference type="EMBL" id="BGZK01000002">
    <property type="protein sequence ID" value="GBO98907.1"/>
    <property type="molecule type" value="Genomic_DNA"/>
</dbReference>
<evidence type="ECO:0000313" key="1">
    <source>
        <dbReference type="EMBL" id="GBO98907.1"/>
    </source>
</evidence>
<reference evidence="1 2" key="1">
    <citation type="journal article" date="2019" name="Commun. Biol.">
        <title>The bagworm genome reveals a unique fibroin gene that provides high tensile strength.</title>
        <authorList>
            <person name="Kono N."/>
            <person name="Nakamura H."/>
            <person name="Ohtoshi R."/>
            <person name="Tomita M."/>
            <person name="Numata K."/>
            <person name="Arakawa K."/>
        </authorList>
    </citation>
    <scope>NUCLEOTIDE SEQUENCE [LARGE SCALE GENOMIC DNA]</scope>
</reference>
<evidence type="ECO:0000313" key="2">
    <source>
        <dbReference type="Proteomes" id="UP000299102"/>
    </source>
</evidence>
<keyword evidence="2" id="KW-1185">Reference proteome</keyword>
<sequence>MRLSRKAIEIKYLESALAPYPSSSHTTATCVASVSELCPGVMNCFGMHFDRDMSPESDDEAGRLWGLIYIKGTLSPPLGSERLGCSWAKNYTCSLKHEGSCLTNLSYKCIGQFIRGKNSKPEPSRPSITP</sequence>
<protein>
    <submittedName>
        <fullName evidence="1">Uncharacterized protein</fullName>
    </submittedName>
</protein>
<name>A0A4C1SCI6_EUMVA</name>
<dbReference type="Proteomes" id="UP000299102">
    <property type="component" value="Unassembled WGS sequence"/>
</dbReference>
<comment type="caution">
    <text evidence="1">The sequence shown here is derived from an EMBL/GenBank/DDBJ whole genome shotgun (WGS) entry which is preliminary data.</text>
</comment>
<organism evidence="1 2">
    <name type="scientific">Eumeta variegata</name>
    <name type="common">Bagworm moth</name>
    <name type="synonym">Eumeta japonica</name>
    <dbReference type="NCBI Taxonomy" id="151549"/>
    <lineage>
        <taxon>Eukaryota</taxon>
        <taxon>Metazoa</taxon>
        <taxon>Ecdysozoa</taxon>
        <taxon>Arthropoda</taxon>
        <taxon>Hexapoda</taxon>
        <taxon>Insecta</taxon>
        <taxon>Pterygota</taxon>
        <taxon>Neoptera</taxon>
        <taxon>Endopterygota</taxon>
        <taxon>Lepidoptera</taxon>
        <taxon>Glossata</taxon>
        <taxon>Ditrysia</taxon>
        <taxon>Tineoidea</taxon>
        <taxon>Psychidae</taxon>
        <taxon>Oiketicinae</taxon>
        <taxon>Eumeta</taxon>
    </lineage>
</organism>